<dbReference type="EMBL" id="JAZGQO010000014">
    <property type="protein sequence ID" value="KAK6169989.1"/>
    <property type="molecule type" value="Genomic_DNA"/>
</dbReference>
<gene>
    <name evidence="3" type="ORF">SNE40_018490</name>
</gene>
<dbReference type="CDD" id="cd23816">
    <property type="entry name" value="RWD_RWDD1"/>
    <property type="match status" value="1"/>
</dbReference>
<proteinExistence type="predicted"/>
<comment type="caution">
    <text evidence="3">The sequence shown here is derived from an EMBL/GenBank/DDBJ whole genome shotgun (WGS) entry which is preliminary data.</text>
</comment>
<dbReference type="PROSITE" id="PS50908">
    <property type="entry name" value="RWD"/>
    <property type="match status" value="1"/>
</dbReference>
<dbReference type="InterPro" id="IPR016135">
    <property type="entry name" value="UBQ-conjugating_enzyme/RWD"/>
</dbReference>
<feature type="compositionally biased region" description="Basic and acidic residues" evidence="1">
    <location>
        <begin position="169"/>
        <end position="179"/>
    </location>
</feature>
<dbReference type="Gene3D" id="3.10.110.10">
    <property type="entry name" value="Ubiquitin Conjugating Enzyme"/>
    <property type="match status" value="1"/>
</dbReference>
<dbReference type="AlphaFoldDB" id="A0AAN8J568"/>
<dbReference type="SMART" id="SM00591">
    <property type="entry name" value="RWD"/>
    <property type="match status" value="1"/>
</dbReference>
<evidence type="ECO:0000313" key="4">
    <source>
        <dbReference type="Proteomes" id="UP001347796"/>
    </source>
</evidence>
<dbReference type="InterPro" id="IPR006575">
    <property type="entry name" value="RWD_dom"/>
</dbReference>
<dbReference type="PANTHER" id="PTHR12292">
    <property type="entry name" value="RWD DOMAIN-CONTAINING PROTEIN"/>
    <property type="match status" value="1"/>
</dbReference>
<protein>
    <recommendedName>
        <fullName evidence="2">RWD domain-containing protein</fullName>
    </recommendedName>
</protein>
<dbReference type="Pfam" id="PF05773">
    <property type="entry name" value="RWD"/>
    <property type="match status" value="1"/>
</dbReference>
<sequence length="235" mass="27307">MTDYKEEQNNEIEALQSIYSEELEVIETEPYYVFALELSSAAGEEPQDDTITCTLQFTYTPKYPDESPQIEITESENLDFDQTKELNRFMRETAEENLGMVMVFTIVSAVQEKLGNLIEEAKEKILQEKERKLKEEEEIAFKKFQGTRVTIENFLAWKAKFDAEMAELKQKKQSKESSSKKKTGRQLFLEDQSLNESDINFLPSEENAVEVDESLFQDLDDLDLDEELDIDDDDD</sequence>
<reference evidence="3 4" key="1">
    <citation type="submission" date="2024-01" db="EMBL/GenBank/DDBJ databases">
        <title>The genome of the rayed Mediterranean limpet Patella caerulea (Linnaeus, 1758).</title>
        <authorList>
            <person name="Anh-Thu Weber A."/>
            <person name="Halstead-Nussloch G."/>
        </authorList>
    </citation>
    <scope>NUCLEOTIDE SEQUENCE [LARGE SCALE GENOMIC DNA]</scope>
    <source>
        <strain evidence="3">AATW-2023a</strain>
        <tissue evidence="3">Whole specimen</tissue>
    </source>
</reference>
<dbReference type="Proteomes" id="UP001347796">
    <property type="component" value="Unassembled WGS sequence"/>
</dbReference>
<keyword evidence="4" id="KW-1185">Reference proteome</keyword>
<evidence type="ECO:0000256" key="1">
    <source>
        <dbReference type="SAM" id="MobiDB-lite"/>
    </source>
</evidence>
<organism evidence="3 4">
    <name type="scientific">Patella caerulea</name>
    <name type="common">Rayed Mediterranean limpet</name>
    <dbReference type="NCBI Taxonomy" id="87958"/>
    <lineage>
        <taxon>Eukaryota</taxon>
        <taxon>Metazoa</taxon>
        <taxon>Spiralia</taxon>
        <taxon>Lophotrochozoa</taxon>
        <taxon>Mollusca</taxon>
        <taxon>Gastropoda</taxon>
        <taxon>Patellogastropoda</taxon>
        <taxon>Patelloidea</taxon>
        <taxon>Patellidae</taxon>
        <taxon>Patella</taxon>
    </lineage>
</organism>
<feature type="region of interest" description="Disordered" evidence="1">
    <location>
        <begin position="169"/>
        <end position="191"/>
    </location>
</feature>
<dbReference type="FunFam" id="3.10.110.10:FF:000075">
    <property type="entry name" value="RWD domain-containing protein (Gir2)"/>
    <property type="match status" value="1"/>
</dbReference>
<evidence type="ECO:0000259" key="2">
    <source>
        <dbReference type="PROSITE" id="PS50908"/>
    </source>
</evidence>
<evidence type="ECO:0000313" key="3">
    <source>
        <dbReference type="EMBL" id="KAK6169989.1"/>
    </source>
</evidence>
<feature type="domain" description="RWD" evidence="2">
    <location>
        <begin position="10"/>
        <end position="117"/>
    </location>
</feature>
<accession>A0AAN8J568</accession>
<name>A0AAN8J568_PATCE</name>
<dbReference type="InterPro" id="IPR040213">
    <property type="entry name" value="GIR2-like"/>
</dbReference>
<dbReference type="SUPFAM" id="SSF54495">
    <property type="entry name" value="UBC-like"/>
    <property type="match status" value="1"/>
</dbReference>